<dbReference type="EMBL" id="JBHSFK010000002">
    <property type="protein sequence ID" value="MFC4498386.1"/>
    <property type="molecule type" value="Genomic_DNA"/>
</dbReference>
<gene>
    <name evidence="2" type="ORF">ACFPIH_02415</name>
</gene>
<accession>A0ABV9ALC2</accession>
<proteinExistence type="predicted"/>
<feature type="region of interest" description="Disordered" evidence="1">
    <location>
        <begin position="134"/>
        <end position="187"/>
    </location>
</feature>
<protein>
    <submittedName>
        <fullName evidence="2">Uncharacterized protein</fullName>
    </submittedName>
</protein>
<evidence type="ECO:0000313" key="3">
    <source>
        <dbReference type="Proteomes" id="UP001595839"/>
    </source>
</evidence>
<evidence type="ECO:0000256" key="1">
    <source>
        <dbReference type="SAM" id="MobiDB-lite"/>
    </source>
</evidence>
<dbReference type="Proteomes" id="UP001595839">
    <property type="component" value="Unassembled WGS sequence"/>
</dbReference>
<sequence length="187" mass="20486">MSQVHPRRLVRARYDAKEEWSRALLDAFGPGGLLACDAPEFGREHLLWALVQLRHANGRTGQMFTGDTTIAEELGYNTNDHPGKRCRDVLAQFGFFTQHGKQGRAANLLLSAPVAILENYETLAASAHGEVITVADTKPSKPRKSAPPKNGASRLSDPSVSGGALDRDPFNTLLPWRSDNQMAPWAQ</sequence>
<organism evidence="2 3">
    <name type="scientific">Streptomyces vulcanius</name>
    <dbReference type="NCBI Taxonomy" id="1441876"/>
    <lineage>
        <taxon>Bacteria</taxon>
        <taxon>Bacillati</taxon>
        <taxon>Actinomycetota</taxon>
        <taxon>Actinomycetes</taxon>
        <taxon>Kitasatosporales</taxon>
        <taxon>Streptomycetaceae</taxon>
        <taxon>Streptomyces</taxon>
    </lineage>
</organism>
<evidence type="ECO:0000313" key="2">
    <source>
        <dbReference type="EMBL" id="MFC4498386.1"/>
    </source>
</evidence>
<keyword evidence="3" id="KW-1185">Reference proteome</keyword>
<comment type="caution">
    <text evidence="2">The sequence shown here is derived from an EMBL/GenBank/DDBJ whole genome shotgun (WGS) entry which is preliminary data.</text>
</comment>
<name>A0ABV9ALC2_9ACTN</name>
<reference evidence="3" key="1">
    <citation type="journal article" date="2019" name="Int. J. Syst. Evol. Microbiol.">
        <title>The Global Catalogue of Microorganisms (GCM) 10K type strain sequencing project: providing services to taxonomists for standard genome sequencing and annotation.</title>
        <authorList>
            <consortium name="The Broad Institute Genomics Platform"/>
            <consortium name="The Broad Institute Genome Sequencing Center for Infectious Disease"/>
            <person name="Wu L."/>
            <person name="Ma J."/>
        </authorList>
    </citation>
    <scope>NUCLEOTIDE SEQUENCE [LARGE SCALE GENOMIC DNA]</scope>
    <source>
        <strain evidence="3">CGMCC 4.7177</strain>
    </source>
</reference>
<dbReference type="RefSeq" id="WP_381167623.1">
    <property type="nucleotide sequence ID" value="NZ_JBHSFK010000002.1"/>
</dbReference>